<reference evidence="1 2" key="1">
    <citation type="submission" date="2021-06" db="EMBL/GenBank/DDBJ databases">
        <authorList>
            <person name="Kallberg Y."/>
            <person name="Tangrot J."/>
            <person name="Rosling A."/>
        </authorList>
    </citation>
    <scope>NUCLEOTIDE SEQUENCE [LARGE SCALE GENOMIC DNA]</scope>
    <source>
        <strain evidence="1 2">120-4 pot B 10/14</strain>
    </source>
</reference>
<feature type="non-terminal residue" evidence="1">
    <location>
        <position position="212"/>
    </location>
</feature>
<keyword evidence="2" id="KW-1185">Reference proteome</keyword>
<gene>
    <name evidence="1" type="ORF">GMARGA_LOCUS32474</name>
</gene>
<organism evidence="1 2">
    <name type="scientific">Gigaspora margarita</name>
    <dbReference type="NCBI Taxonomy" id="4874"/>
    <lineage>
        <taxon>Eukaryota</taxon>
        <taxon>Fungi</taxon>
        <taxon>Fungi incertae sedis</taxon>
        <taxon>Mucoromycota</taxon>
        <taxon>Glomeromycotina</taxon>
        <taxon>Glomeromycetes</taxon>
        <taxon>Diversisporales</taxon>
        <taxon>Gigasporaceae</taxon>
        <taxon>Gigaspora</taxon>
    </lineage>
</organism>
<evidence type="ECO:0000313" key="2">
    <source>
        <dbReference type="Proteomes" id="UP000789901"/>
    </source>
</evidence>
<protein>
    <submittedName>
        <fullName evidence="1">40046_t:CDS:1</fullName>
    </submittedName>
</protein>
<dbReference type="Proteomes" id="UP000789901">
    <property type="component" value="Unassembled WGS sequence"/>
</dbReference>
<accession>A0ABN7WLG3</accession>
<name>A0ABN7WLG3_GIGMA</name>
<evidence type="ECO:0000313" key="1">
    <source>
        <dbReference type="EMBL" id="CAG8835241.1"/>
    </source>
</evidence>
<comment type="caution">
    <text evidence="1">The sequence shown here is derived from an EMBL/GenBank/DDBJ whole genome shotgun (WGS) entry which is preliminary data.</text>
</comment>
<dbReference type="EMBL" id="CAJVQB010051069">
    <property type="protein sequence ID" value="CAG8835241.1"/>
    <property type="molecule type" value="Genomic_DNA"/>
</dbReference>
<sequence>MKIWQKFHLGLMQKTFTVVTLTLIISQLTRDIEDLKHLLEYFCSLKKVNINYTAFKDLLKKYGCSSAWEKPSKSLLKGILQRHVIDMVIENANKYLKIDDENEQFLETNENEKEQPLEPILISTTKKLLKYIHLFSTNRIGNDEVTKSAPMKLRQLVYSVLENRGFSEILNEGEHPFIIALRDFVVYNLNQYRTIKDLQKHEEIKSTATELI</sequence>
<proteinExistence type="predicted"/>